<dbReference type="Proteomes" id="UP000032305">
    <property type="component" value="Unassembled WGS sequence"/>
</dbReference>
<comment type="caution">
    <text evidence="1">The sequence shown here is derived from an EMBL/GenBank/DDBJ whole genome shotgun (WGS) entry which is preliminary data.</text>
</comment>
<proteinExistence type="predicted"/>
<dbReference type="AlphaFoldDB" id="A0A0A1W9H6"/>
<dbReference type="OrthoDB" id="7573762at2"/>
<dbReference type="eggNOG" id="COG1633">
    <property type="taxonomic scope" value="Bacteria"/>
</dbReference>
<dbReference type="InterPro" id="IPR052965">
    <property type="entry name" value="Pigment-catalase-like"/>
</dbReference>
<dbReference type="RefSeq" id="WP_042489830.1">
    <property type="nucleotide sequence ID" value="NZ_BBPI01000073.1"/>
</dbReference>
<dbReference type="Pfam" id="PF13668">
    <property type="entry name" value="Ferritin_2"/>
    <property type="match status" value="1"/>
</dbReference>
<dbReference type="EMBL" id="BBPI01000073">
    <property type="protein sequence ID" value="GAM02110.1"/>
    <property type="molecule type" value="Genomic_DNA"/>
</dbReference>
<keyword evidence="2" id="KW-1185">Reference proteome</keyword>
<evidence type="ECO:0000313" key="2">
    <source>
        <dbReference type="Proteomes" id="UP000032305"/>
    </source>
</evidence>
<gene>
    <name evidence="1" type="ORF">SP5_073_00380</name>
</gene>
<evidence type="ECO:0008006" key="3">
    <source>
        <dbReference type="Google" id="ProtNLM"/>
    </source>
</evidence>
<evidence type="ECO:0000313" key="1">
    <source>
        <dbReference type="EMBL" id="GAM02110.1"/>
    </source>
</evidence>
<protein>
    <recommendedName>
        <fullName evidence="3">Ferritin-like domain-containing protein</fullName>
    </recommendedName>
</protein>
<name>A0A0A1W9H6_9SPHN</name>
<dbReference type="PANTHER" id="PTHR31694">
    <property type="entry name" value="DESICCATION-LIKE PROTEIN"/>
    <property type="match status" value="1"/>
</dbReference>
<organism evidence="1 2">
    <name type="scientific">Sphingomonas parapaucimobilis NBRC 15100</name>
    <dbReference type="NCBI Taxonomy" id="1219049"/>
    <lineage>
        <taxon>Bacteria</taxon>
        <taxon>Pseudomonadati</taxon>
        <taxon>Pseudomonadota</taxon>
        <taxon>Alphaproteobacteria</taxon>
        <taxon>Sphingomonadales</taxon>
        <taxon>Sphingomonadaceae</taxon>
        <taxon>Sphingomonas</taxon>
    </lineage>
</organism>
<sequence length="345" mass="35693">MTYSDKDIATADTTRRQMIRWFGTASIMAGGLAFLEGCNDDVVGSESVVTPTPTASATATPTPPAAYTATDADRMNLILQLHYLYGTFLVRALDGTTLPAALITGVGTPGGVTGGSKVMFADPMTLAGVNEVANAVLARIAFLRKTLGSAATAQPALNIAGGQNGPFDAIARVASTTTQPTSFFDPYASQDEFLLGAVALSAVVMTTSVGQGFQVGATTSGPVAALVAGIAASDGAIRNALYQRAILQKRSIPESEILFERSWRMAEVRDRLDGPVGLDRGIGSFGGGEDFGSQIQLRDNNWIALRRTPEQALGILYASGTAASSGGFFPGGVNGLIKTSGNNVM</sequence>
<dbReference type="PANTHER" id="PTHR31694:SF26">
    <property type="entry name" value="OS05G0151100 PROTEIN"/>
    <property type="match status" value="1"/>
</dbReference>
<accession>A0A0A1W9H6</accession>
<reference evidence="1 2" key="1">
    <citation type="submission" date="2014-11" db="EMBL/GenBank/DDBJ databases">
        <title>Whole genome shotgun sequence of Sphingomonas parapaucimobilis NBRC 15100.</title>
        <authorList>
            <person name="Katano-Makiyama Y."/>
            <person name="Hosoyama A."/>
            <person name="Hashimoto M."/>
            <person name="Hosoyama Y."/>
            <person name="Noguchi M."/>
            <person name="Numata M."/>
            <person name="Tsuchikane K."/>
            <person name="Hirakata S."/>
            <person name="Uohara A."/>
            <person name="Shimodaira J."/>
            <person name="Ohji S."/>
            <person name="Ichikawa N."/>
            <person name="Kimura A."/>
            <person name="Yamazoe A."/>
            <person name="Fujita N."/>
        </authorList>
    </citation>
    <scope>NUCLEOTIDE SEQUENCE [LARGE SCALE GENOMIC DNA]</scope>
    <source>
        <strain evidence="1 2">NBRC 15100</strain>
    </source>
</reference>